<accession>A0A8S5U3D8</accession>
<dbReference type="InterPro" id="IPR014328">
    <property type="entry name" value="Restrct_endonuc_II_Alw26I"/>
</dbReference>
<keyword evidence="1" id="KW-0255">Endonuclease</keyword>
<dbReference type="NCBIfam" id="TIGR02986">
    <property type="entry name" value="restrict_Alw26I"/>
    <property type="match status" value="1"/>
</dbReference>
<dbReference type="Pfam" id="PF09665">
    <property type="entry name" value="RE_Alw26IDE"/>
    <property type="match status" value="1"/>
</dbReference>
<proteinExistence type="predicted"/>
<evidence type="ECO:0000313" key="1">
    <source>
        <dbReference type="EMBL" id="DAF88962.1"/>
    </source>
</evidence>
<organism evidence="1">
    <name type="scientific">Siphoviridae sp. ctSA812</name>
    <dbReference type="NCBI Taxonomy" id="2825508"/>
    <lineage>
        <taxon>Viruses</taxon>
        <taxon>Duplodnaviria</taxon>
        <taxon>Heunggongvirae</taxon>
        <taxon>Uroviricota</taxon>
        <taxon>Caudoviricetes</taxon>
    </lineage>
</organism>
<name>A0A8S5U3D8_9CAUD</name>
<dbReference type="GO" id="GO:0004519">
    <property type="term" value="F:endonuclease activity"/>
    <property type="evidence" value="ECO:0007669"/>
    <property type="project" value="UniProtKB-KW"/>
</dbReference>
<keyword evidence="1" id="KW-0378">Hydrolase</keyword>
<dbReference type="EMBL" id="BK016000">
    <property type="protein sequence ID" value="DAF88962.1"/>
    <property type="molecule type" value="Genomic_DNA"/>
</dbReference>
<keyword evidence="1" id="KW-0540">Nuclease</keyword>
<protein>
    <submittedName>
        <fullName evidence="1">Type II restriction endonuclease</fullName>
    </submittedName>
</protein>
<sequence length="552" mass="63402">MATKGNKKTNYEANEAFLQYEEEIVTHPAYAGMPDLRHDDGTIQWEAPSNRGSGVFQFSHDKRYQWWVEKAKEIGISTDEDKWISKVAKTIHPTKQHPCKVCGRVMDIRYCYLSSNFMKRVQKLPFYDGSVEMEETTHILDFVTSFVDTYGDVAYDSLPGLLKCTQAKEIPNLPHDLSSWTSWIEQSYIPKEPSMLSPGAMSNAPDRLDGFHTFNRCCRSTADKGRSKENLASYSTDRRAFENWSDGNWITANKLMGFINSNPSMKKEHCANEENGGHHPRPCSADHIGPISLGFCHRPEFQFLCKPCNSAKNNRMYYTDVLHLIEVEKDGETVATWYADPIWQKCKGKVTDKESALRLSRVMRDNRNVAMMLLADFIDRNEFLFLFTLLNLEYADYDYDIIPGTTKISHQIVTVDFSRKASTLRYVNIQKTRKIRVAFSSLSEYAKKENRNGYTYTNAKIEALKKQAFIILSNINSNMKKLNASLIAALSDEERVDAEIEAFLSAVDYTALKRTQEFIDVKELLKQIMELVAQELSSNWDDPRYSRETADE</sequence>
<reference evidence="1" key="1">
    <citation type="journal article" date="2021" name="Proc. Natl. Acad. Sci. U.S.A.">
        <title>A Catalog of Tens of Thousands of Viruses from Human Metagenomes Reveals Hidden Associations with Chronic Diseases.</title>
        <authorList>
            <person name="Tisza M.J."/>
            <person name="Buck C.B."/>
        </authorList>
    </citation>
    <scope>NUCLEOTIDE SEQUENCE</scope>
    <source>
        <strain evidence="1">CtSA812</strain>
    </source>
</reference>